<evidence type="ECO:0000256" key="1">
    <source>
        <dbReference type="SAM" id="MobiDB-lite"/>
    </source>
</evidence>
<sequence>MAFEMPLDQIKHLQILLRKEANLSWYQPEKEENLALPKLPSVGETIAKLDPSPPYLRCKNCNGRLLRGVQSSICVFCSTNPRKNLPPEPIKFKNTIGYRWLLESLQLDGLEMVAPMVDENASNWGRSESGDEIPLSELLDLEIRWPSDEADRAPSSTSDSAAFQGKSSLSLSGVDLDSFFDRRESDSELFEQNLASGRQVSAASDDTFQANENLSLFQNVQPLEAAAGSAEEKSGDSFSSWAANFKSASSGPVHEESKSVDHSKVELDTVSGSCKDSVDVKKNDNFNPSASTENDWFQGDGWRTSNSEVHSQIGKSELTVDLNDAKAAESASGSTRNLDWMQDDQWQGSDTKTTNVVATDEVDASFDEWNDFTGSGNAQLPSSTISSSKTTGQTGNFEFSSDFNDTKTGEAASSSSNKAFDWMQDDQWQSNDNKTTDTISTSEAADSFDAWNDFTGSTNTQYLSSGVSNSEITGQTSKFELTRDTNNPKTVETATGSSTNFDWMQHDQWQGSSNKATGIVTTNEVADSLDAWNDFTGSAFSQNPSGGVSDSAITAQTGKSEITADLNDLKTAEGTNASARRSFDWFQDDQWQVSNNKITDTITHNDTADSFDVWNGFPSLAPTQDPSSNAWIQTVNQTSAEKSSEMNLLSSTNNSHDIAFSGFQQPDLFLGQFSSSQSSLATTNPQPTTSSLNRVAEVDIMRGNSGDVSTAEVGSKDDVEMLMSQMHDLSFMLESNLSIPPK</sequence>
<dbReference type="PANTHER" id="PTHR36308">
    <property type="entry name" value="DENTIN SIALOPHOSPHOPROTEIN-RELATED"/>
    <property type="match status" value="1"/>
</dbReference>
<reference evidence="3 4" key="1">
    <citation type="submission" date="2024-01" db="EMBL/GenBank/DDBJ databases">
        <title>The genomes of 5 underutilized Papilionoideae crops provide insights into root nodulation and disease resistanc.</title>
        <authorList>
            <person name="Jiang F."/>
        </authorList>
    </citation>
    <scope>NUCLEOTIDE SEQUENCE [LARGE SCALE GENOMIC DNA]</scope>
    <source>
        <strain evidence="3">LVBAO_FW01</strain>
        <tissue evidence="3">Leaves</tissue>
    </source>
</reference>
<dbReference type="InterPro" id="IPR056717">
    <property type="entry name" value="DUF7815"/>
</dbReference>
<dbReference type="AlphaFoldDB" id="A0AAN9MW27"/>
<dbReference type="PANTHER" id="PTHR36308:SF1">
    <property type="entry name" value="DENTIN SIALOPHOSPHOPROTEIN-RELATED"/>
    <property type="match status" value="1"/>
</dbReference>
<dbReference type="Pfam" id="PF25122">
    <property type="entry name" value="DUF7815"/>
    <property type="match status" value="1"/>
</dbReference>
<evidence type="ECO:0000259" key="2">
    <source>
        <dbReference type="Pfam" id="PF25122"/>
    </source>
</evidence>
<feature type="domain" description="DUF7815" evidence="2">
    <location>
        <begin position="54"/>
        <end position="77"/>
    </location>
</feature>
<feature type="region of interest" description="Disordered" evidence="1">
    <location>
        <begin position="281"/>
        <end position="300"/>
    </location>
</feature>
<name>A0AAN9MW27_CANGL</name>
<feature type="region of interest" description="Disordered" evidence="1">
    <location>
        <begin position="373"/>
        <end position="418"/>
    </location>
</feature>
<gene>
    <name evidence="3" type="ORF">VNO77_04185</name>
</gene>
<dbReference type="Proteomes" id="UP001367508">
    <property type="component" value="Unassembled WGS sequence"/>
</dbReference>
<proteinExistence type="predicted"/>
<evidence type="ECO:0000313" key="4">
    <source>
        <dbReference type="Proteomes" id="UP001367508"/>
    </source>
</evidence>
<evidence type="ECO:0000313" key="3">
    <source>
        <dbReference type="EMBL" id="KAK7362085.1"/>
    </source>
</evidence>
<feature type="compositionally biased region" description="Polar residues" evidence="1">
    <location>
        <begin position="285"/>
        <end position="295"/>
    </location>
</feature>
<keyword evidence="4" id="KW-1185">Reference proteome</keyword>
<organism evidence="3 4">
    <name type="scientific">Canavalia gladiata</name>
    <name type="common">Sword bean</name>
    <name type="synonym">Dolichos gladiatus</name>
    <dbReference type="NCBI Taxonomy" id="3824"/>
    <lineage>
        <taxon>Eukaryota</taxon>
        <taxon>Viridiplantae</taxon>
        <taxon>Streptophyta</taxon>
        <taxon>Embryophyta</taxon>
        <taxon>Tracheophyta</taxon>
        <taxon>Spermatophyta</taxon>
        <taxon>Magnoliopsida</taxon>
        <taxon>eudicotyledons</taxon>
        <taxon>Gunneridae</taxon>
        <taxon>Pentapetalae</taxon>
        <taxon>rosids</taxon>
        <taxon>fabids</taxon>
        <taxon>Fabales</taxon>
        <taxon>Fabaceae</taxon>
        <taxon>Papilionoideae</taxon>
        <taxon>50 kb inversion clade</taxon>
        <taxon>NPAAA clade</taxon>
        <taxon>indigoferoid/millettioid clade</taxon>
        <taxon>Phaseoleae</taxon>
        <taxon>Canavalia</taxon>
    </lineage>
</organism>
<feature type="compositionally biased region" description="Polar residues" evidence="1">
    <location>
        <begin position="373"/>
        <end position="403"/>
    </location>
</feature>
<protein>
    <recommendedName>
        <fullName evidence="2">DUF7815 domain-containing protein</fullName>
    </recommendedName>
</protein>
<accession>A0AAN9MW27</accession>
<dbReference type="EMBL" id="JAYMYQ010000001">
    <property type="protein sequence ID" value="KAK7362085.1"/>
    <property type="molecule type" value="Genomic_DNA"/>
</dbReference>
<comment type="caution">
    <text evidence="3">The sequence shown here is derived from an EMBL/GenBank/DDBJ whole genome shotgun (WGS) entry which is preliminary data.</text>
</comment>